<sequence length="55" mass="6686">MKFYNREKEIAELVRIRELAFAQNSRMVVLKGNLLFVNSRKRIFLLFTNSKYLYL</sequence>
<protein>
    <submittedName>
        <fullName evidence="1">Uncharacterized protein</fullName>
    </submittedName>
</protein>
<accession>E2NBC3</accession>
<reference evidence="1 2" key="1">
    <citation type="submission" date="2008-12" db="EMBL/GenBank/DDBJ databases">
        <authorList>
            <person name="Fulton L."/>
            <person name="Clifton S."/>
            <person name="Fulton B."/>
            <person name="Xu J."/>
            <person name="Minx P."/>
            <person name="Pepin K.H."/>
            <person name="Johnson M."/>
            <person name="Bhonagiri V."/>
            <person name="Nash W.E."/>
            <person name="Mardis E.R."/>
            <person name="Wilson R.K."/>
        </authorList>
    </citation>
    <scope>NUCLEOTIDE SEQUENCE [LARGE SCALE GENOMIC DNA]</scope>
    <source>
        <strain evidence="1 2">DSM 14838</strain>
    </source>
</reference>
<comment type="caution">
    <text evidence="1">The sequence shown here is derived from an EMBL/GenBank/DDBJ whole genome shotgun (WGS) entry which is preliminary data.</text>
</comment>
<evidence type="ECO:0000313" key="2">
    <source>
        <dbReference type="Proteomes" id="UP000003711"/>
    </source>
</evidence>
<gene>
    <name evidence="1" type="ORF">BACCELL_01580</name>
</gene>
<reference evidence="1 2" key="2">
    <citation type="submission" date="2009-01" db="EMBL/GenBank/DDBJ databases">
        <title>Draft genome sequence of Bacteroides cellulosilyticus (DSM 14838).</title>
        <authorList>
            <person name="Sudarsanam P."/>
            <person name="Ley R."/>
            <person name="Guruge J."/>
            <person name="Turnbaugh P.J."/>
            <person name="Mahowald M."/>
            <person name="Liep D."/>
            <person name="Gordon J."/>
        </authorList>
    </citation>
    <scope>NUCLEOTIDE SEQUENCE [LARGE SCALE GENOMIC DNA]</scope>
    <source>
        <strain evidence="1 2">DSM 14838</strain>
    </source>
</reference>
<dbReference type="EMBL" id="ACCH01000131">
    <property type="protein sequence ID" value="EEF90783.1"/>
    <property type="molecule type" value="Genomic_DNA"/>
</dbReference>
<dbReference type="Proteomes" id="UP000003711">
    <property type="component" value="Unassembled WGS sequence"/>
</dbReference>
<dbReference type="AlphaFoldDB" id="E2NBC3"/>
<proteinExistence type="predicted"/>
<dbReference type="HOGENOM" id="CLU_3022128_0_0_10"/>
<name>E2NBC3_9BACE</name>
<evidence type="ECO:0000313" key="1">
    <source>
        <dbReference type="EMBL" id="EEF90783.1"/>
    </source>
</evidence>
<organism evidence="1 2">
    <name type="scientific">Bacteroides cellulosilyticus DSM 14838</name>
    <dbReference type="NCBI Taxonomy" id="537012"/>
    <lineage>
        <taxon>Bacteria</taxon>
        <taxon>Pseudomonadati</taxon>
        <taxon>Bacteroidota</taxon>
        <taxon>Bacteroidia</taxon>
        <taxon>Bacteroidales</taxon>
        <taxon>Bacteroidaceae</taxon>
        <taxon>Bacteroides</taxon>
    </lineage>
</organism>